<keyword evidence="1" id="KW-0812">Transmembrane</keyword>
<name>A0A813HS45_POLGL</name>
<keyword evidence="1" id="KW-0472">Membrane</keyword>
<comment type="caution">
    <text evidence="2">The sequence shown here is derived from an EMBL/GenBank/DDBJ whole genome shotgun (WGS) entry which is preliminary data.</text>
</comment>
<keyword evidence="3" id="KW-1185">Reference proteome</keyword>
<dbReference type="AlphaFoldDB" id="A0A813HS45"/>
<keyword evidence="1" id="KW-1133">Transmembrane helix</keyword>
<reference evidence="2" key="1">
    <citation type="submission" date="2021-02" db="EMBL/GenBank/DDBJ databases">
        <authorList>
            <person name="Dougan E. K."/>
            <person name="Rhodes N."/>
            <person name="Thang M."/>
            <person name="Chan C."/>
        </authorList>
    </citation>
    <scope>NUCLEOTIDE SEQUENCE</scope>
</reference>
<organism evidence="2 3">
    <name type="scientific">Polarella glacialis</name>
    <name type="common">Dinoflagellate</name>
    <dbReference type="NCBI Taxonomy" id="89957"/>
    <lineage>
        <taxon>Eukaryota</taxon>
        <taxon>Sar</taxon>
        <taxon>Alveolata</taxon>
        <taxon>Dinophyceae</taxon>
        <taxon>Suessiales</taxon>
        <taxon>Suessiaceae</taxon>
        <taxon>Polarella</taxon>
    </lineage>
</organism>
<gene>
    <name evidence="2" type="ORF">PGLA1383_LOCUS55711</name>
</gene>
<dbReference type="Proteomes" id="UP000654075">
    <property type="component" value="Unassembled WGS sequence"/>
</dbReference>
<evidence type="ECO:0000256" key="1">
    <source>
        <dbReference type="SAM" id="Phobius"/>
    </source>
</evidence>
<accession>A0A813HS45</accession>
<feature type="non-terminal residue" evidence="2">
    <location>
        <position position="143"/>
    </location>
</feature>
<evidence type="ECO:0000313" key="2">
    <source>
        <dbReference type="EMBL" id="CAE8640984.1"/>
    </source>
</evidence>
<feature type="transmembrane region" description="Helical" evidence="1">
    <location>
        <begin position="12"/>
        <end position="37"/>
    </location>
</feature>
<protein>
    <submittedName>
        <fullName evidence="2">Uncharacterized protein</fullName>
    </submittedName>
</protein>
<evidence type="ECO:0000313" key="3">
    <source>
        <dbReference type="Proteomes" id="UP000654075"/>
    </source>
</evidence>
<sequence>MFVVDCPCAFLFCLFVVVVVCFFISFVLSAFLCFLTLPLSMTPAPRFPSGMAEWLGGQTVSSFSFDKTEYEERSSDSVAPRDTPGSPDASTVIIKHLPRGCHRREIFQALKDLGFDKHTLSSSRLNFCSGACLCNFKTQELAT</sequence>
<proteinExistence type="predicted"/>
<dbReference type="EMBL" id="CAJNNV010032762">
    <property type="protein sequence ID" value="CAE8640984.1"/>
    <property type="molecule type" value="Genomic_DNA"/>
</dbReference>